<reference evidence="3" key="1">
    <citation type="submission" date="2019-04" db="EMBL/GenBank/DDBJ databases">
        <authorList>
            <person name="Melise S."/>
            <person name="Noan J."/>
            <person name="Okalmin O."/>
        </authorList>
    </citation>
    <scope>NUCLEOTIDE SEQUENCE</scope>
    <source>
        <strain evidence="3">FN9</strain>
    </source>
</reference>
<name>A0A4E9EH01_GIBZA</name>
<sequence>MPRKLSILESVWRVYEAPETLPKIESTSVSLKAIVFGNAVQQGKEYELRIAFISFSLVLYIRSMHFHDNPVPKSRKVQGSTKNSLGTGERSFHPMPELIALARRKRVKRQAYPTTT</sequence>
<feature type="compositionally biased region" description="Polar residues" evidence="1">
    <location>
        <begin position="77"/>
        <end position="86"/>
    </location>
</feature>
<reference evidence="2" key="2">
    <citation type="submission" date="2021-03" db="EMBL/GenBank/DDBJ databases">
        <authorList>
            <person name="Alouane T."/>
            <person name="Langin T."/>
            <person name="Bonhomme L."/>
        </authorList>
    </citation>
    <scope>NUCLEOTIDE SEQUENCE</scope>
    <source>
        <strain evidence="2">MDC_Fg202</strain>
    </source>
</reference>
<dbReference type="AlphaFoldDB" id="A0A4E9EH01"/>
<dbReference type="EMBL" id="CAJPIJ010000172">
    <property type="protein sequence ID" value="CAG2002340.1"/>
    <property type="molecule type" value="Genomic_DNA"/>
</dbReference>
<dbReference type="EMBL" id="CAAKMV010000157">
    <property type="protein sequence ID" value="VIO62026.1"/>
    <property type="molecule type" value="Genomic_DNA"/>
</dbReference>
<evidence type="ECO:0000313" key="3">
    <source>
        <dbReference type="EMBL" id="VIO62026.1"/>
    </source>
</evidence>
<feature type="region of interest" description="Disordered" evidence="1">
    <location>
        <begin position="71"/>
        <end position="91"/>
    </location>
</feature>
<gene>
    <name evidence="3" type="ORF">FUG_LOCUS465439</name>
    <name evidence="2" type="ORF">MDCFG202_LOCUS475851</name>
</gene>
<protein>
    <submittedName>
        <fullName evidence="3">Uncharacterized protein</fullName>
    </submittedName>
</protein>
<organism evidence="3">
    <name type="scientific">Gibberella zeae</name>
    <name type="common">Wheat head blight fungus</name>
    <name type="synonym">Fusarium graminearum</name>
    <dbReference type="NCBI Taxonomy" id="5518"/>
    <lineage>
        <taxon>Eukaryota</taxon>
        <taxon>Fungi</taxon>
        <taxon>Dikarya</taxon>
        <taxon>Ascomycota</taxon>
        <taxon>Pezizomycotina</taxon>
        <taxon>Sordariomycetes</taxon>
        <taxon>Hypocreomycetidae</taxon>
        <taxon>Hypocreales</taxon>
        <taxon>Nectriaceae</taxon>
        <taxon>Fusarium</taxon>
    </lineage>
</organism>
<evidence type="ECO:0000313" key="2">
    <source>
        <dbReference type="EMBL" id="CAG2002340.1"/>
    </source>
</evidence>
<accession>A0A4E9EH01</accession>
<evidence type="ECO:0000256" key="1">
    <source>
        <dbReference type="SAM" id="MobiDB-lite"/>
    </source>
</evidence>
<dbReference type="Proteomes" id="UP000746612">
    <property type="component" value="Unassembled WGS sequence"/>
</dbReference>
<proteinExistence type="predicted"/>